<protein>
    <submittedName>
        <fullName evidence="1">Uncharacterized protein</fullName>
    </submittedName>
</protein>
<comment type="caution">
    <text evidence="1">The sequence shown here is derived from an EMBL/GenBank/DDBJ whole genome shotgun (WGS) entry which is preliminary data.</text>
</comment>
<dbReference type="EMBL" id="CAXLJM020000053">
    <property type="protein sequence ID" value="CAL8116521.1"/>
    <property type="molecule type" value="Genomic_DNA"/>
</dbReference>
<accession>A0ABP1R0W6</accession>
<evidence type="ECO:0000313" key="1">
    <source>
        <dbReference type="EMBL" id="CAL8116521.1"/>
    </source>
</evidence>
<organism evidence="1 2">
    <name type="scientific">Orchesella dallaii</name>
    <dbReference type="NCBI Taxonomy" id="48710"/>
    <lineage>
        <taxon>Eukaryota</taxon>
        <taxon>Metazoa</taxon>
        <taxon>Ecdysozoa</taxon>
        <taxon>Arthropoda</taxon>
        <taxon>Hexapoda</taxon>
        <taxon>Collembola</taxon>
        <taxon>Entomobryomorpha</taxon>
        <taxon>Entomobryoidea</taxon>
        <taxon>Orchesellidae</taxon>
        <taxon>Orchesellinae</taxon>
        <taxon>Orchesella</taxon>
    </lineage>
</organism>
<reference evidence="1 2" key="1">
    <citation type="submission" date="2024-08" db="EMBL/GenBank/DDBJ databases">
        <authorList>
            <person name="Cucini C."/>
            <person name="Frati F."/>
        </authorList>
    </citation>
    <scope>NUCLEOTIDE SEQUENCE [LARGE SCALE GENOMIC DNA]</scope>
</reference>
<proteinExistence type="predicted"/>
<sequence length="190" mass="22919">NNLTVFSMPLRSTVMEMYAKRFQEHGHKEELLLFDIDDLTISEMYLRNRWNESVNDVNARLETFVRAPRSYEESLEMASFQYYVQQISKCEREVFMDKSIQISRMLFELAKIPNIMIENVARSKTSYGKYYEYWWSSNVYCPITYFEIRFSSMVQAGLVTFWKNWKFRVEAWNDTVNLARLPEPTKEINW</sequence>
<name>A0ABP1R0W6_9HEXA</name>
<keyword evidence="2" id="KW-1185">Reference proteome</keyword>
<feature type="non-terminal residue" evidence="1">
    <location>
        <position position="1"/>
    </location>
</feature>
<gene>
    <name evidence="1" type="ORF">ODALV1_LOCUS17319</name>
</gene>
<evidence type="ECO:0000313" key="2">
    <source>
        <dbReference type="Proteomes" id="UP001642540"/>
    </source>
</evidence>
<dbReference type="Proteomes" id="UP001642540">
    <property type="component" value="Unassembled WGS sequence"/>
</dbReference>